<dbReference type="SUPFAM" id="SSF81383">
    <property type="entry name" value="F-box domain"/>
    <property type="match status" value="1"/>
</dbReference>
<dbReference type="Gene3D" id="1.20.1280.50">
    <property type="match status" value="1"/>
</dbReference>
<dbReference type="AlphaFoldDB" id="L5M082"/>
<feature type="domain" description="F-box" evidence="2">
    <location>
        <begin position="37"/>
        <end position="83"/>
    </location>
</feature>
<dbReference type="Pfam" id="PF12937">
    <property type="entry name" value="F-box-like"/>
    <property type="match status" value="1"/>
</dbReference>
<gene>
    <name evidence="3" type="ORF">MDA_GLEAN10025348</name>
</gene>
<evidence type="ECO:0000313" key="4">
    <source>
        <dbReference type="Proteomes" id="UP000010556"/>
    </source>
</evidence>
<dbReference type="InterPro" id="IPR001810">
    <property type="entry name" value="F-box_dom"/>
</dbReference>
<sequence length="542" mass="60712">MFTFRKGPGVQSAAAGTPLRKHAPCARHRRRASSHCPVLLDSLPSEILLKILSYLDATTLLCTGCVNRRFYHLANDNFIWIRIYSTAFSPKRCNWRIDPVEKTVVSMNTLSVEDKEAGYWKKEYIAKRIASVKSALAQVLKLVNPYTGLPAKTKEALRISGLGWVIILKEKSGKEHVMEHADLYINHSSVMVVWYGKNWPCLATLSTLDLCGVTPVLMDWHKPPTKNGPYELPPHIPLLDDSPEYGLHGYQLHMDLHSSGTFYLCSTFRNLFTKQDFSFISSGIAIEMLLAVVRWGPFSAVSRGRATWKMKSRFCPACPAAPAGGLSLLRTAVQEHRAGQSHIWSFRIVITAPPLRPLFAEFLPAASNPVVTADLPGKTVSFGSHSTPRAGGARLHSSCYYSQPLSLEQKQGYIENGYVKLNVIHFQNSTEHLPLIGKVGLSWRTDVFDGCIKSCSVMDVTLLDEYGKPFWCFSSPVCMRSSPNLSDGPYFVGPTYCVDYEDSTGTVHMELVWIEETEEYFIVSLVLYLSIAKINHWFGTQY</sequence>
<evidence type="ECO:0000259" key="2">
    <source>
        <dbReference type="PROSITE" id="PS50181"/>
    </source>
</evidence>
<protein>
    <submittedName>
        <fullName evidence="3">F-box only protein 15</fullName>
    </submittedName>
</protein>
<dbReference type="GO" id="GO:0019005">
    <property type="term" value="C:SCF ubiquitin ligase complex"/>
    <property type="evidence" value="ECO:0007669"/>
    <property type="project" value="TreeGrafter"/>
</dbReference>
<dbReference type="PROSITE" id="PS50181">
    <property type="entry name" value="FBOX"/>
    <property type="match status" value="1"/>
</dbReference>
<feature type="region of interest" description="Disordered" evidence="1">
    <location>
        <begin position="1"/>
        <end position="21"/>
    </location>
</feature>
<keyword evidence="4" id="KW-1185">Reference proteome</keyword>
<dbReference type="EMBL" id="KB105967">
    <property type="protein sequence ID" value="ELK31680.1"/>
    <property type="molecule type" value="Genomic_DNA"/>
</dbReference>
<dbReference type="SMART" id="SM00256">
    <property type="entry name" value="FBOX"/>
    <property type="match status" value="1"/>
</dbReference>
<dbReference type="CDD" id="cd22093">
    <property type="entry name" value="F-box_FBXO15"/>
    <property type="match status" value="1"/>
</dbReference>
<dbReference type="Proteomes" id="UP000010556">
    <property type="component" value="Unassembled WGS sequence"/>
</dbReference>
<dbReference type="PANTHER" id="PTHR46731">
    <property type="entry name" value="F-BOX ONLY PROTEIN 15"/>
    <property type="match status" value="1"/>
</dbReference>
<name>L5M082_MYODS</name>
<evidence type="ECO:0000313" key="3">
    <source>
        <dbReference type="EMBL" id="ELK31680.1"/>
    </source>
</evidence>
<dbReference type="InterPro" id="IPR036047">
    <property type="entry name" value="F-box-like_dom_sf"/>
</dbReference>
<dbReference type="PANTHER" id="PTHR46731:SF1">
    <property type="entry name" value="F-BOX ONLY PROTEIN 15"/>
    <property type="match status" value="1"/>
</dbReference>
<reference evidence="4" key="1">
    <citation type="journal article" date="2013" name="Science">
        <title>Comparative analysis of bat genomes provides insight into the evolution of flight and immunity.</title>
        <authorList>
            <person name="Zhang G."/>
            <person name="Cowled C."/>
            <person name="Shi Z."/>
            <person name="Huang Z."/>
            <person name="Bishop-Lilly K.A."/>
            <person name="Fang X."/>
            <person name="Wynne J.W."/>
            <person name="Xiong Z."/>
            <person name="Baker M.L."/>
            <person name="Zhao W."/>
            <person name="Tachedjian M."/>
            <person name="Zhu Y."/>
            <person name="Zhou P."/>
            <person name="Jiang X."/>
            <person name="Ng J."/>
            <person name="Yang L."/>
            <person name="Wu L."/>
            <person name="Xiao J."/>
            <person name="Feng Y."/>
            <person name="Chen Y."/>
            <person name="Sun X."/>
            <person name="Zhang Y."/>
            <person name="Marsh G.A."/>
            <person name="Crameri G."/>
            <person name="Broder C.C."/>
            <person name="Frey K.G."/>
            <person name="Wang L.F."/>
            <person name="Wang J."/>
        </authorList>
    </citation>
    <scope>NUCLEOTIDE SEQUENCE [LARGE SCALE GENOMIC DNA]</scope>
</reference>
<accession>L5M082</accession>
<evidence type="ECO:0000256" key="1">
    <source>
        <dbReference type="SAM" id="MobiDB-lite"/>
    </source>
</evidence>
<proteinExistence type="predicted"/>
<organism evidence="3 4">
    <name type="scientific">Myotis davidii</name>
    <name type="common">David's myotis</name>
    <dbReference type="NCBI Taxonomy" id="225400"/>
    <lineage>
        <taxon>Eukaryota</taxon>
        <taxon>Metazoa</taxon>
        <taxon>Chordata</taxon>
        <taxon>Craniata</taxon>
        <taxon>Vertebrata</taxon>
        <taxon>Euteleostomi</taxon>
        <taxon>Mammalia</taxon>
        <taxon>Eutheria</taxon>
        <taxon>Laurasiatheria</taxon>
        <taxon>Chiroptera</taxon>
        <taxon>Yangochiroptera</taxon>
        <taxon>Vespertilionidae</taxon>
        <taxon>Myotis</taxon>
    </lineage>
</organism>
<dbReference type="eggNOG" id="ENOG502QPX2">
    <property type="taxonomic scope" value="Eukaryota"/>
</dbReference>